<keyword evidence="3" id="KW-0449">Lipoprotein</keyword>
<dbReference type="AlphaFoldDB" id="A3TYQ1"/>
<accession>A3TYQ1</accession>
<feature type="chain" id="PRO_5002660209" evidence="2">
    <location>
        <begin position="24"/>
        <end position="318"/>
    </location>
</feature>
<dbReference type="PROSITE" id="PS51257">
    <property type="entry name" value="PROKAR_LIPOPROTEIN"/>
    <property type="match status" value="1"/>
</dbReference>
<gene>
    <name evidence="3" type="ORF">OB2597_15095</name>
</gene>
<dbReference type="Proteomes" id="UP000004318">
    <property type="component" value="Unassembled WGS sequence"/>
</dbReference>
<dbReference type="EMBL" id="AAMO01000006">
    <property type="protein sequence ID" value="EAQ02719.1"/>
    <property type="molecule type" value="Genomic_DNA"/>
</dbReference>
<dbReference type="Pfam" id="PF11150">
    <property type="entry name" value="DUF2927"/>
    <property type="match status" value="1"/>
</dbReference>
<feature type="region of interest" description="Disordered" evidence="1">
    <location>
        <begin position="27"/>
        <end position="54"/>
    </location>
</feature>
<keyword evidence="4" id="KW-1185">Reference proteome</keyword>
<evidence type="ECO:0000256" key="1">
    <source>
        <dbReference type="SAM" id="MobiDB-lite"/>
    </source>
</evidence>
<evidence type="ECO:0000313" key="4">
    <source>
        <dbReference type="Proteomes" id="UP000004318"/>
    </source>
</evidence>
<proteinExistence type="predicted"/>
<evidence type="ECO:0000256" key="2">
    <source>
        <dbReference type="SAM" id="SignalP"/>
    </source>
</evidence>
<dbReference type="RefSeq" id="WP_009807228.1">
    <property type="nucleotide sequence ID" value="NZ_CH724131.1"/>
</dbReference>
<reference evidence="3 4" key="1">
    <citation type="journal article" date="2010" name="J. Bacteriol.">
        <title>Genome sequences of Oceanicola granulosus HTCC2516(T) and Oceanicola batsensis HTCC2597(TDelta).</title>
        <authorList>
            <person name="Thrash J.C."/>
            <person name="Cho J.C."/>
            <person name="Vergin K.L."/>
            <person name="Giovannoni S.J."/>
        </authorList>
    </citation>
    <scope>NUCLEOTIDE SEQUENCE [LARGE SCALE GENOMIC DNA]</scope>
    <source>
        <strain evidence="4">ATCC BAA-863 / DSM 15984 / KCTC 12145 / HTCC2597</strain>
    </source>
</reference>
<comment type="caution">
    <text evidence="3">The sequence shown here is derived from an EMBL/GenBank/DDBJ whole genome shotgun (WGS) entry which is preliminary data.</text>
</comment>
<dbReference type="HOGENOM" id="CLU_065792_0_0_5"/>
<keyword evidence="2" id="KW-0732">Signal</keyword>
<dbReference type="InterPro" id="IPR021323">
    <property type="entry name" value="DUF2927"/>
</dbReference>
<name>A3TYQ1_PSEBH</name>
<feature type="signal peptide" evidence="2">
    <location>
        <begin position="1"/>
        <end position="23"/>
    </location>
</feature>
<organism evidence="3 4">
    <name type="scientific">Pseudooceanicola batsensis (strain ATCC BAA-863 / DSM 15984 / KCTC 12145 / HTCC2597)</name>
    <name type="common">Oceanicola batsensis</name>
    <dbReference type="NCBI Taxonomy" id="252305"/>
    <lineage>
        <taxon>Bacteria</taxon>
        <taxon>Pseudomonadati</taxon>
        <taxon>Pseudomonadota</taxon>
        <taxon>Alphaproteobacteria</taxon>
        <taxon>Rhodobacterales</taxon>
        <taxon>Paracoccaceae</taxon>
        <taxon>Pseudooceanicola</taxon>
    </lineage>
</organism>
<evidence type="ECO:0000313" key="3">
    <source>
        <dbReference type="EMBL" id="EAQ02719.1"/>
    </source>
</evidence>
<sequence>MMMTRRLLSAMAALAMLAGCDMIDQPSTLKPQARPAAAVSPPPPEPPERSPGSRALGTYYAAFQADLLAQGLLRTDGGGIDTPFTARELAENFEQIVFYDEYVRGGGLRGSGGAPARLRRWPGPVRIAVEFGPSVPEAIRATDGATVREYTTRLARLTGHPISLTPARPNFHVLVMGEDDRDHVVRRVRQLVPDISATSLSIFQRLPRAIHCLVVAFSQDGGAHSYARAIALVRAEHPDLVRQSCYHEEMAQGLGLANDSPRARPSIFNDDDEFALLTTHDEMLLKMLYDPRLSPGMSADEARPIVRDLARELVGGEG</sequence>
<dbReference type="STRING" id="252305.OB2597_15095"/>
<dbReference type="eggNOG" id="ENOG502Z86E">
    <property type="taxonomic scope" value="Bacteria"/>
</dbReference>
<protein>
    <submittedName>
        <fullName evidence="3">Lipoprotein, putative</fullName>
    </submittedName>
</protein>